<dbReference type="OrthoDB" id="379072at2157"/>
<evidence type="ECO:0000313" key="1">
    <source>
        <dbReference type="EMBL" id="QXO93802.1"/>
    </source>
</evidence>
<reference evidence="1 2" key="1">
    <citation type="submission" date="2021-06" db="EMBL/GenBank/DDBJ databases">
        <title>Complete genome sequence of the secondary alcohol utilizing methanogen Methanospirillum hungatei strain GP1.</title>
        <authorList>
            <person name="Day L.A."/>
            <person name="Costa K.C."/>
        </authorList>
    </citation>
    <scope>NUCLEOTIDE SEQUENCE [LARGE SCALE GENOMIC DNA]</scope>
    <source>
        <strain evidence="1 2">GP1</strain>
    </source>
</reference>
<protein>
    <submittedName>
        <fullName evidence="1">Uncharacterized protein</fullName>
    </submittedName>
</protein>
<proteinExistence type="predicted"/>
<dbReference type="Proteomes" id="UP000694228">
    <property type="component" value="Chromosome"/>
</dbReference>
<accession>A0A8F5VLQ3</accession>
<dbReference type="AlphaFoldDB" id="A0A8F5VLQ3"/>
<gene>
    <name evidence="1" type="ORF">KSK55_10615</name>
</gene>
<organism evidence="1 2">
    <name type="scientific">Methanospirillum hungatei</name>
    <dbReference type="NCBI Taxonomy" id="2203"/>
    <lineage>
        <taxon>Archaea</taxon>
        <taxon>Methanobacteriati</taxon>
        <taxon>Methanobacteriota</taxon>
        <taxon>Stenosarchaea group</taxon>
        <taxon>Methanomicrobia</taxon>
        <taxon>Methanomicrobiales</taxon>
        <taxon>Methanospirillaceae</taxon>
        <taxon>Methanospirillum</taxon>
    </lineage>
</organism>
<dbReference type="EMBL" id="CP077107">
    <property type="protein sequence ID" value="QXO93802.1"/>
    <property type="molecule type" value="Genomic_DNA"/>
</dbReference>
<evidence type="ECO:0000313" key="2">
    <source>
        <dbReference type="Proteomes" id="UP000694228"/>
    </source>
</evidence>
<sequence length="159" mass="17710">MAKNVLLTSTIRSHMRNVLYTMIFIILVSSTLLSAGCSSLIQSDDIAFMGSLKEFQNESVTNIKLINEDVNLKDWDAVRTDLSAYQSVIKTKIIDLNEMEVSERLIPIREKAVMALEKEEKILQSIQNLSELNESVISDLAGDYLSNIIEAAIKSVISG</sequence>
<name>A0A8F5VLQ3_METHU</name>